<dbReference type="PANTHER" id="PTHR37804">
    <property type="entry name" value="CDAA REGULATORY PROTEIN CDAR"/>
    <property type="match status" value="1"/>
</dbReference>
<dbReference type="InterPro" id="IPR012505">
    <property type="entry name" value="YbbR"/>
</dbReference>
<sequence>MANRLKIKFIKALKNKKLNVFGVFFLLAFLFLILTKLSKSYTETINFDLNYKNVPENVIITSKEQPTLSVEVSALGFRLMPYFFRKRTFDIDFKKDVYKTKNKYYLTRSKSIQKLKSTFGASIEVISVHPDTIQFPFESLSMKTVPVVLDENISFASGYNSLEDFVIIPDSVKVIGGIDKISEIDFILTEELKIKNLKDSLNQNLKLKPFNENQKIKLSHQSVLVTGNVEKFTEGKLEIPITIINLPSDSKVNYFPKKVTVSYYVSLKNFKTIKPQDFKVVCDYLEISETNNAYFTPKLIKTHNLVKHAKLKHNKIDYILKQ</sequence>
<dbReference type="AlphaFoldDB" id="A0A420DLK2"/>
<dbReference type="Gene3D" id="2.170.120.30">
    <property type="match status" value="1"/>
</dbReference>
<dbReference type="InterPro" id="IPR053154">
    <property type="entry name" value="c-di-AMP_regulator"/>
</dbReference>
<accession>A0A420DLK2</accession>
<evidence type="ECO:0008006" key="3">
    <source>
        <dbReference type="Google" id="ProtNLM"/>
    </source>
</evidence>
<evidence type="ECO:0000313" key="2">
    <source>
        <dbReference type="Proteomes" id="UP000284892"/>
    </source>
</evidence>
<gene>
    <name evidence="1" type="ORF">BXY80_1273</name>
</gene>
<evidence type="ECO:0000313" key="1">
    <source>
        <dbReference type="EMBL" id="RKE95090.1"/>
    </source>
</evidence>
<organism evidence="1 2">
    <name type="scientific">Ichthyenterobacterium magnum</name>
    <dbReference type="NCBI Taxonomy" id="1230530"/>
    <lineage>
        <taxon>Bacteria</taxon>
        <taxon>Pseudomonadati</taxon>
        <taxon>Bacteroidota</taxon>
        <taxon>Flavobacteriia</taxon>
        <taxon>Flavobacteriales</taxon>
        <taxon>Flavobacteriaceae</taxon>
        <taxon>Ichthyenterobacterium</taxon>
    </lineage>
</organism>
<dbReference type="Gene3D" id="2.170.120.40">
    <property type="entry name" value="YbbR-like domain"/>
    <property type="match status" value="1"/>
</dbReference>
<proteinExistence type="predicted"/>
<keyword evidence="2" id="KW-1185">Reference proteome</keyword>
<dbReference type="Pfam" id="PF07949">
    <property type="entry name" value="YbbR"/>
    <property type="match status" value="1"/>
</dbReference>
<dbReference type="RefSeq" id="WP_120200422.1">
    <property type="nucleotide sequence ID" value="NZ_RAQJ01000002.1"/>
</dbReference>
<comment type="caution">
    <text evidence="1">The sequence shown here is derived from an EMBL/GenBank/DDBJ whole genome shotgun (WGS) entry which is preliminary data.</text>
</comment>
<dbReference type="Proteomes" id="UP000284892">
    <property type="component" value="Unassembled WGS sequence"/>
</dbReference>
<dbReference type="EMBL" id="RAQJ01000002">
    <property type="protein sequence ID" value="RKE95090.1"/>
    <property type="molecule type" value="Genomic_DNA"/>
</dbReference>
<dbReference type="OrthoDB" id="1150187at2"/>
<reference evidence="1 2" key="1">
    <citation type="submission" date="2018-09" db="EMBL/GenBank/DDBJ databases">
        <title>Genomic Encyclopedia of Archaeal and Bacterial Type Strains, Phase II (KMG-II): from individual species to whole genera.</title>
        <authorList>
            <person name="Goeker M."/>
        </authorList>
    </citation>
    <scope>NUCLEOTIDE SEQUENCE [LARGE SCALE GENOMIC DNA]</scope>
    <source>
        <strain evidence="1 2">DSM 26283</strain>
    </source>
</reference>
<dbReference type="PANTHER" id="PTHR37804:SF1">
    <property type="entry name" value="CDAA REGULATORY PROTEIN CDAR"/>
    <property type="match status" value="1"/>
</dbReference>
<name>A0A420DLK2_9FLAO</name>
<protein>
    <recommendedName>
        <fullName evidence="3">YbbR-like protein</fullName>
    </recommendedName>
</protein>